<protein>
    <recommendedName>
        <fullName evidence="2">EGF-like domain-containing protein</fullName>
    </recommendedName>
</protein>
<feature type="domain" description="EGF-like" evidence="2">
    <location>
        <begin position="95"/>
        <end position="131"/>
    </location>
</feature>
<dbReference type="Proteomes" id="UP000321595">
    <property type="component" value="Chromosome"/>
</dbReference>
<dbReference type="PROSITE" id="PS51257">
    <property type="entry name" value="PROKAR_LIPOPROTEIN"/>
    <property type="match status" value="1"/>
</dbReference>
<sequence length="289" mass="30711">MLKYLLLALFVIGTGCESPAATATLTLNVAELGPRDVSNGQLTALVQLSGTCSQGPCDPNPCTADSKTRCLAQGTVFRCDCPAGTSLNSEGECVADDRCTPTFCGGNGLCETVEEVPTCACSVGHTGTNCETCDETAGFYSDGFGGCTDVFDVCRSGQGGEEWAQMMLEAEESLGRAPTEIELVSAQVRVAEGSASGARSWAYLWTDRLHLILEPENEPFVEAGSVKIPAESAGLRALDFDVTVERPTFTTEPKYFEGNYSVGLTGPTERRGSEPFNLDAEIVLEFEVY</sequence>
<dbReference type="EMBL" id="CP042467">
    <property type="protein sequence ID" value="QED27856.1"/>
    <property type="molecule type" value="Genomic_DNA"/>
</dbReference>
<organism evidence="3 4">
    <name type="scientific">Microvenator marinus</name>
    <dbReference type="NCBI Taxonomy" id="2600177"/>
    <lineage>
        <taxon>Bacteria</taxon>
        <taxon>Deltaproteobacteria</taxon>
        <taxon>Bradymonadales</taxon>
        <taxon>Microvenatoraceae</taxon>
        <taxon>Microvenator</taxon>
    </lineage>
</organism>
<evidence type="ECO:0000313" key="4">
    <source>
        <dbReference type="Proteomes" id="UP000321595"/>
    </source>
</evidence>
<keyword evidence="4" id="KW-1185">Reference proteome</keyword>
<keyword evidence="1" id="KW-0732">Signal</keyword>
<gene>
    <name evidence="3" type="ORF">FRD01_11540</name>
</gene>
<reference evidence="3 4" key="1">
    <citation type="submission" date="2019-08" db="EMBL/GenBank/DDBJ databases">
        <authorList>
            <person name="Liang Q."/>
        </authorList>
    </citation>
    <scope>NUCLEOTIDE SEQUENCE [LARGE SCALE GENOMIC DNA]</scope>
    <source>
        <strain evidence="3 4">V1718</strain>
    </source>
</reference>
<dbReference type="PROSITE" id="PS50026">
    <property type="entry name" value="EGF_3"/>
    <property type="match status" value="1"/>
</dbReference>
<accession>A0A5B8XVU1</accession>
<name>A0A5B8XVU1_9DELT</name>
<proteinExistence type="predicted"/>
<evidence type="ECO:0000256" key="1">
    <source>
        <dbReference type="SAM" id="SignalP"/>
    </source>
</evidence>
<dbReference type="AlphaFoldDB" id="A0A5B8XVU1"/>
<feature type="signal peptide" evidence="1">
    <location>
        <begin position="1"/>
        <end position="20"/>
    </location>
</feature>
<evidence type="ECO:0000259" key="2">
    <source>
        <dbReference type="PROSITE" id="PS50026"/>
    </source>
</evidence>
<dbReference type="RefSeq" id="WP_146959763.1">
    <property type="nucleotide sequence ID" value="NZ_CP042467.1"/>
</dbReference>
<feature type="chain" id="PRO_5023149176" description="EGF-like domain-containing protein" evidence="1">
    <location>
        <begin position="21"/>
        <end position="289"/>
    </location>
</feature>
<dbReference type="KEGG" id="bbae:FRD01_11540"/>
<dbReference type="InterPro" id="IPR000742">
    <property type="entry name" value="EGF"/>
</dbReference>
<dbReference type="SMART" id="SM00181">
    <property type="entry name" value="EGF"/>
    <property type="match status" value="2"/>
</dbReference>
<evidence type="ECO:0000313" key="3">
    <source>
        <dbReference type="EMBL" id="QED27856.1"/>
    </source>
</evidence>
<dbReference type="PROSITE" id="PS00022">
    <property type="entry name" value="EGF_1"/>
    <property type="match status" value="1"/>
</dbReference>